<dbReference type="AlphaFoldDB" id="A0A8H5FVU7"/>
<dbReference type="PANTHER" id="PTHR37096:SF1">
    <property type="entry name" value="AAA+ ATPASE DOMAIN-CONTAINING PROTEIN"/>
    <property type="match status" value="1"/>
</dbReference>
<sequence length="751" mass="84923">MNTTSTNAESSSAARLRSLRPVSSNLNHHNLHRMPSMQWLFRSNIPRHRRSLLGPDIQKRNIFGMSEVLSVLASPVETVRALTESKRQLAEARREVEEHRERERTTFRPRHTLPRLPGFFPRKAEMQTLERTLGGDPAFTVVFGASSVGKTALLREVLSQPQYHVFHFDLRIAGFADLSSLYMRLSTQLEMFFEEIAHQMEGYEEFRNEALSFKHDRTAVQNRLEASNDHRARIRTSDVARLMELFQNSLSRYWEFDPFTDEDTKHPTTHRQGSDVTSEATHVDPLVAQQTAVKPKRRWFSKWKGKRKAKGREIPMEEPKPKERPVKKMPVIFFDEAHKLPTLIQSTDTMKCLLDSMLVLTKQDRLCHVIHATSDPFYQTWLRQLNVMQHCRIITIGDCTKAETRTYFRDHLIPRVPERLRGRLEFEGLYEAFGGKLGHWQDFITDFVNSHGQIDIRSSSHFLQAHALLNLHIIHSSQAATGGPPDATNSENGHGHSRGPSGERDERRGGTAASYASASGRESLHPNLGPAGFRIYSPTPNTHEPGPDPYMNVLANDERSVAMVAGYYSADFTAMQLLKVMSRLTKADTPYLPYFMLCRELGVRAVDGMVKGRVLEVRWTEPVSKDNGEEEQMLRASLTGYSGLGIPPPPPMNYDAAMAASRSGTAVDTLGPPPPIDDEEGMVPVLPGDVRGAVHSGIPADPYEEEYLELVGPKLIPVTPIMRYAMAEVIEEYEDDQSNSDYASLPDPDEY</sequence>
<keyword evidence="3" id="KW-1185">Reference proteome</keyword>
<gene>
    <name evidence="2" type="ORF">D9756_008712</name>
</gene>
<name>A0A8H5FVU7_9AGAR</name>
<dbReference type="SUPFAM" id="SSF52540">
    <property type="entry name" value="P-loop containing nucleoside triphosphate hydrolases"/>
    <property type="match status" value="1"/>
</dbReference>
<feature type="region of interest" description="Disordered" evidence="1">
    <location>
        <begin position="1"/>
        <end position="21"/>
    </location>
</feature>
<dbReference type="EMBL" id="JAACJO010000014">
    <property type="protein sequence ID" value="KAF5350653.1"/>
    <property type="molecule type" value="Genomic_DNA"/>
</dbReference>
<feature type="region of interest" description="Disordered" evidence="1">
    <location>
        <begin position="479"/>
        <end position="549"/>
    </location>
</feature>
<evidence type="ECO:0000313" key="2">
    <source>
        <dbReference type="EMBL" id="KAF5350653.1"/>
    </source>
</evidence>
<dbReference type="Gene3D" id="3.40.50.300">
    <property type="entry name" value="P-loop containing nucleotide triphosphate hydrolases"/>
    <property type="match status" value="1"/>
</dbReference>
<dbReference type="InterPro" id="IPR051667">
    <property type="entry name" value="Archaeal_ATPase_domain"/>
</dbReference>
<dbReference type="OrthoDB" id="2150628at2759"/>
<dbReference type="InterPro" id="IPR027417">
    <property type="entry name" value="P-loop_NTPase"/>
</dbReference>
<feature type="compositionally biased region" description="Low complexity" evidence="1">
    <location>
        <begin position="510"/>
        <end position="521"/>
    </location>
</feature>
<dbReference type="PANTHER" id="PTHR37096">
    <property type="entry name" value="YALI0E33429P"/>
    <property type="match status" value="1"/>
</dbReference>
<comment type="caution">
    <text evidence="2">The sequence shown here is derived from an EMBL/GenBank/DDBJ whole genome shotgun (WGS) entry which is preliminary data.</text>
</comment>
<evidence type="ECO:0000313" key="3">
    <source>
        <dbReference type="Proteomes" id="UP000559027"/>
    </source>
</evidence>
<protein>
    <recommendedName>
        <fullName evidence="4">AAA+ ATPase domain-containing protein</fullName>
    </recommendedName>
</protein>
<dbReference type="Proteomes" id="UP000559027">
    <property type="component" value="Unassembled WGS sequence"/>
</dbReference>
<proteinExistence type="predicted"/>
<evidence type="ECO:0000256" key="1">
    <source>
        <dbReference type="SAM" id="MobiDB-lite"/>
    </source>
</evidence>
<feature type="region of interest" description="Disordered" evidence="1">
    <location>
        <begin position="732"/>
        <end position="751"/>
    </location>
</feature>
<organism evidence="2 3">
    <name type="scientific">Leucocoprinus leucothites</name>
    <dbReference type="NCBI Taxonomy" id="201217"/>
    <lineage>
        <taxon>Eukaryota</taxon>
        <taxon>Fungi</taxon>
        <taxon>Dikarya</taxon>
        <taxon>Basidiomycota</taxon>
        <taxon>Agaricomycotina</taxon>
        <taxon>Agaricomycetes</taxon>
        <taxon>Agaricomycetidae</taxon>
        <taxon>Agaricales</taxon>
        <taxon>Agaricineae</taxon>
        <taxon>Agaricaceae</taxon>
        <taxon>Leucocoprinus</taxon>
    </lineage>
</organism>
<accession>A0A8H5FVU7</accession>
<evidence type="ECO:0008006" key="4">
    <source>
        <dbReference type="Google" id="ProtNLM"/>
    </source>
</evidence>
<reference evidence="2 3" key="1">
    <citation type="journal article" date="2020" name="ISME J.">
        <title>Uncovering the hidden diversity of litter-decomposition mechanisms in mushroom-forming fungi.</title>
        <authorList>
            <person name="Floudas D."/>
            <person name="Bentzer J."/>
            <person name="Ahren D."/>
            <person name="Johansson T."/>
            <person name="Persson P."/>
            <person name="Tunlid A."/>
        </authorList>
    </citation>
    <scope>NUCLEOTIDE SEQUENCE [LARGE SCALE GENOMIC DNA]</scope>
    <source>
        <strain evidence="2 3">CBS 146.42</strain>
    </source>
</reference>